<dbReference type="Pfam" id="PF02515">
    <property type="entry name" value="CoA_transf_3"/>
    <property type="match status" value="1"/>
</dbReference>
<dbReference type="EMBL" id="LT854253">
    <property type="protein sequence ID" value="SMR41758.1"/>
    <property type="molecule type" value="Genomic_DNA"/>
</dbReference>
<dbReference type="InterPro" id="IPR023606">
    <property type="entry name" value="CoA-Trfase_III_dom_1_sf"/>
</dbReference>
<dbReference type="AlphaFoldDB" id="A0A2H1FKA9"/>
<dbReference type="Proteomes" id="UP000245764">
    <property type="component" value="Chromosome 1"/>
</dbReference>
<name>A0A2H1FKA9_ZYMTR</name>
<dbReference type="PANTHER" id="PTHR48229:SF2">
    <property type="entry name" value="CAIB_BAIF FAMILY PROTEIN"/>
    <property type="match status" value="1"/>
</dbReference>
<evidence type="ECO:0000313" key="3">
    <source>
        <dbReference type="Proteomes" id="UP000245764"/>
    </source>
</evidence>
<dbReference type="Gene3D" id="3.40.50.10540">
    <property type="entry name" value="Crotonobetainyl-coa:carnitine coa-transferase, domain 1"/>
    <property type="match status" value="1"/>
</dbReference>
<evidence type="ECO:0000256" key="1">
    <source>
        <dbReference type="ARBA" id="ARBA00008383"/>
    </source>
</evidence>
<evidence type="ECO:0000313" key="2">
    <source>
        <dbReference type="EMBL" id="SMR41758.1"/>
    </source>
</evidence>
<reference evidence="3" key="1">
    <citation type="submission" date="2017-05" db="EMBL/GenBank/DDBJ databases">
        <authorList>
            <person name="Song R."/>
            <person name="Chenine A.L."/>
            <person name="Ruprecht R.M."/>
        </authorList>
    </citation>
    <scope>NUCLEOTIDE SEQUENCE [LARGE SCALE GENOMIC DNA]</scope>
</reference>
<dbReference type="InterPro" id="IPR003673">
    <property type="entry name" value="CoA-Trfase_fam_III"/>
</dbReference>
<accession>A0A2H1FKA9</accession>
<protein>
    <submittedName>
        <fullName evidence="2">Uncharacterized protein</fullName>
    </submittedName>
</protein>
<proteinExistence type="inferred from homology"/>
<gene>
    <name evidence="2" type="ORF">ZT1E4_G536</name>
</gene>
<dbReference type="GO" id="GO:0003824">
    <property type="term" value="F:catalytic activity"/>
    <property type="evidence" value="ECO:0007669"/>
    <property type="project" value="InterPro"/>
</dbReference>
<sequence>MQLALSAAALRVVTVVSNIFRAEHSVAPYYIVQILPDQHAQQKYQAIYFATSSPQALIRAVGALTDLKPCMMGSVTGNAQGYSVPNEAQRIFEDGILNNPLVPALPQEIKDAGKLVSFSGNDQPTIPINWRFAESAAALTAFQASMLNVLRIRKFKDQCQLSKVEINTDHASLFFMSPFLTKVVEDGEPKTFPMSDTKTIESKYGIKNTDLHKANASIQRVLATNIYKTKDGRFYHTHGSMNPEPTQTALGAALEGAADDKYEDVAARFQELVGKLDSAELDTLMNDKYRQAGTIAYTSEEFWKTEHGKANAHVGLYELEKSETHAQPASWWPENDSMPSSPSRPLAGLKIVDLTRIIAAPTISRCLAEMGASVMRVTSPHVTDMSGLHQDLNWGKWNTSLHLKNEEDRLKLVELIKDADVVVEGYRPSVMEKYGLAREDIFNLVKDRGRGIIHVKENCYGWNGPWQGRSGWQQISDACCGVSLAYGKAMGLDEAVTPVFPNSDYCTGLIGATSVLHALIKRAEEGGSYGVNASLNYYSQWLIRSVGEYPTSIWREVWSRHGSPQFHNYHAMSYSIPVMLGLLHEYDEKVLFNPDFFEEKHSKALGLTFVQPKPVARFEAEVELKYNVGTRGNAVDQPYWPKDLSVEVVA</sequence>
<comment type="similarity">
    <text evidence="1">Belongs to the CoA-transferase III family.</text>
</comment>
<dbReference type="PANTHER" id="PTHR48229">
    <property type="entry name" value="CAIB/BAIF FAMILY ENZYME (AFU_ORTHOLOGUE AFUA_1G05360)-RELATED"/>
    <property type="match status" value="1"/>
</dbReference>
<dbReference type="SUPFAM" id="SSF89796">
    <property type="entry name" value="CoA-transferase family III (CaiB/BaiF)"/>
    <property type="match status" value="2"/>
</dbReference>
<organism evidence="2 3">
    <name type="scientific">Zymoseptoria tritici ST99CH_1E4</name>
    <dbReference type="NCBI Taxonomy" id="1276532"/>
    <lineage>
        <taxon>Eukaryota</taxon>
        <taxon>Fungi</taxon>
        <taxon>Dikarya</taxon>
        <taxon>Ascomycota</taxon>
        <taxon>Pezizomycotina</taxon>
        <taxon>Dothideomycetes</taxon>
        <taxon>Dothideomycetidae</taxon>
        <taxon>Mycosphaerellales</taxon>
        <taxon>Mycosphaerellaceae</taxon>
        <taxon>Zymoseptoria</taxon>
    </lineage>
</organism>
<dbReference type="InterPro" id="IPR052985">
    <property type="entry name" value="CoA-trans_III_biosynth/detox"/>
</dbReference>